<feature type="transmembrane region" description="Helical" evidence="5">
    <location>
        <begin position="257"/>
        <end position="276"/>
    </location>
</feature>
<comment type="similarity">
    <text evidence="5">Belongs to the binding-protein-dependent transport system permease family.</text>
</comment>
<evidence type="ECO:0000259" key="6">
    <source>
        <dbReference type="PROSITE" id="PS50928"/>
    </source>
</evidence>
<keyword evidence="3 5" id="KW-1133">Transmembrane helix</keyword>
<feature type="transmembrane region" description="Helical" evidence="5">
    <location>
        <begin position="196"/>
        <end position="221"/>
    </location>
</feature>
<sequence>MRQKLKPYLLLFPILFVLVTIFVSGIIMGLIQSLGYFKAVGLTEFTLKYYKEVLTSKGFISSLRFSLYTSFTSSIMAVVCGVLLSYAILQVKGKKEIVESLYRIPIIVPHIVSVLLVYNILSQSGILPRILYETGLITDQSQFPSILYERNGIGVIIAYLWKEIPFVALTTYTILSKVSSKLSDVAGNLGANKRQIFFYILLPLIMPSVFSSFIIIFAFSFGAYEVPLLLGPTQPKALSVQAFIEYNNPVLANRSYAMVYNILITLIALILTWLYYKAFEKVYKYDR</sequence>
<comment type="subcellular location">
    <subcellularLocation>
        <location evidence="5">Cell membrane</location>
        <topology evidence="5">Multi-pass membrane protein</topology>
    </subcellularLocation>
    <subcellularLocation>
        <location evidence="1">Membrane</location>
        <topology evidence="1">Multi-pass membrane protein</topology>
    </subcellularLocation>
</comment>
<keyword evidence="8" id="KW-1185">Reference proteome</keyword>
<comment type="caution">
    <text evidence="7">The sequence shown here is derived from an EMBL/GenBank/DDBJ whole genome shotgun (WGS) entry which is preliminary data.</text>
</comment>
<reference evidence="7 8" key="1">
    <citation type="submission" date="2022-06" db="EMBL/GenBank/DDBJ databases">
        <title>Isolation of gut microbiota from human fecal samples.</title>
        <authorList>
            <person name="Pamer E.G."/>
            <person name="Barat B."/>
            <person name="Waligurski E."/>
            <person name="Medina S."/>
            <person name="Paddock L."/>
            <person name="Mostad J."/>
        </authorList>
    </citation>
    <scope>NUCLEOTIDE SEQUENCE [LARGE SCALE GENOMIC DNA]</scope>
    <source>
        <strain evidence="7 8">DFI.7.95</strain>
    </source>
</reference>
<dbReference type="InterPro" id="IPR052730">
    <property type="entry name" value="Sugar_ABC_transporter"/>
</dbReference>
<dbReference type="PROSITE" id="PS50928">
    <property type="entry name" value="ABC_TM1"/>
    <property type="match status" value="1"/>
</dbReference>
<evidence type="ECO:0000256" key="5">
    <source>
        <dbReference type="RuleBase" id="RU363032"/>
    </source>
</evidence>
<dbReference type="PANTHER" id="PTHR43759">
    <property type="entry name" value="TREHALOSE TRANSPORT SYSTEM PERMEASE PROTEIN SUGA"/>
    <property type="match status" value="1"/>
</dbReference>
<feature type="transmembrane region" description="Helical" evidence="5">
    <location>
        <begin position="101"/>
        <end position="121"/>
    </location>
</feature>
<dbReference type="CDD" id="cd06261">
    <property type="entry name" value="TM_PBP2"/>
    <property type="match status" value="1"/>
</dbReference>
<feature type="transmembrane region" description="Helical" evidence="5">
    <location>
        <begin position="153"/>
        <end position="175"/>
    </location>
</feature>
<feature type="transmembrane region" description="Helical" evidence="5">
    <location>
        <begin position="65"/>
        <end position="89"/>
    </location>
</feature>
<dbReference type="RefSeq" id="WP_256310778.1">
    <property type="nucleotide sequence ID" value="NZ_JANGAC010000003.1"/>
</dbReference>
<evidence type="ECO:0000313" key="7">
    <source>
        <dbReference type="EMBL" id="MCQ4922568.1"/>
    </source>
</evidence>
<dbReference type="SUPFAM" id="SSF161098">
    <property type="entry name" value="MetI-like"/>
    <property type="match status" value="1"/>
</dbReference>
<dbReference type="Proteomes" id="UP001524478">
    <property type="component" value="Unassembled WGS sequence"/>
</dbReference>
<dbReference type="Gene3D" id="1.10.3720.10">
    <property type="entry name" value="MetI-like"/>
    <property type="match status" value="1"/>
</dbReference>
<dbReference type="InterPro" id="IPR000515">
    <property type="entry name" value="MetI-like"/>
</dbReference>
<dbReference type="InterPro" id="IPR035906">
    <property type="entry name" value="MetI-like_sf"/>
</dbReference>
<dbReference type="Pfam" id="PF00528">
    <property type="entry name" value="BPD_transp_1"/>
    <property type="match status" value="1"/>
</dbReference>
<dbReference type="EMBL" id="JANGAC010000003">
    <property type="protein sequence ID" value="MCQ4922568.1"/>
    <property type="molecule type" value="Genomic_DNA"/>
</dbReference>
<keyword evidence="4 5" id="KW-0472">Membrane</keyword>
<dbReference type="PANTHER" id="PTHR43759:SF1">
    <property type="entry name" value="GLUCOSE IMPORT SYSTEM PERMEASE PROTEIN GLCT"/>
    <property type="match status" value="1"/>
</dbReference>
<name>A0ABT1S7W9_9FIRM</name>
<proteinExistence type="inferred from homology"/>
<accession>A0ABT1S7W9</accession>
<organism evidence="7 8">
    <name type="scientific">Tissierella carlieri</name>
    <dbReference type="NCBI Taxonomy" id="689904"/>
    <lineage>
        <taxon>Bacteria</taxon>
        <taxon>Bacillati</taxon>
        <taxon>Bacillota</taxon>
        <taxon>Tissierellia</taxon>
        <taxon>Tissierellales</taxon>
        <taxon>Tissierellaceae</taxon>
        <taxon>Tissierella</taxon>
    </lineage>
</organism>
<keyword evidence="5" id="KW-0813">Transport</keyword>
<evidence type="ECO:0000256" key="3">
    <source>
        <dbReference type="ARBA" id="ARBA00022989"/>
    </source>
</evidence>
<evidence type="ECO:0000256" key="1">
    <source>
        <dbReference type="ARBA" id="ARBA00004141"/>
    </source>
</evidence>
<feature type="transmembrane region" description="Helical" evidence="5">
    <location>
        <begin position="7"/>
        <end position="31"/>
    </location>
</feature>
<protein>
    <submittedName>
        <fullName evidence="7">ABC transporter permease subunit</fullName>
    </submittedName>
</protein>
<evidence type="ECO:0000256" key="2">
    <source>
        <dbReference type="ARBA" id="ARBA00022692"/>
    </source>
</evidence>
<feature type="domain" description="ABC transmembrane type-1" evidence="6">
    <location>
        <begin position="63"/>
        <end position="275"/>
    </location>
</feature>
<keyword evidence="2 5" id="KW-0812">Transmembrane</keyword>
<evidence type="ECO:0000313" key="8">
    <source>
        <dbReference type="Proteomes" id="UP001524478"/>
    </source>
</evidence>
<evidence type="ECO:0000256" key="4">
    <source>
        <dbReference type="ARBA" id="ARBA00023136"/>
    </source>
</evidence>
<gene>
    <name evidence="7" type="ORF">NE686_05685</name>
</gene>